<keyword evidence="1" id="KW-0472">Membrane</keyword>
<dbReference type="InterPro" id="IPR010380">
    <property type="entry name" value="DUF975"/>
</dbReference>
<evidence type="ECO:0000313" key="2">
    <source>
        <dbReference type="EMBL" id="GGO69688.1"/>
    </source>
</evidence>
<keyword evidence="1" id="KW-0812">Transmembrane</keyword>
<feature type="transmembrane region" description="Helical" evidence="1">
    <location>
        <begin position="117"/>
        <end position="135"/>
    </location>
</feature>
<accession>A0A918DJ28</accession>
<feature type="transmembrane region" description="Helical" evidence="1">
    <location>
        <begin position="141"/>
        <end position="161"/>
    </location>
</feature>
<evidence type="ECO:0000256" key="1">
    <source>
        <dbReference type="SAM" id="Phobius"/>
    </source>
</evidence>
<reference evidence="2" key="2">
    <citation type="submission" date="2020-09" db="EMBL/GenBank/DDBJ databases">
        <authorList>
            <person name="Sun Q."/>
            <person name="Zhou Y."/>
        </authorList>
    </citation>
    <scope>NUCLEOTIDE SEQUENCE</scope>
    <source>
        <strain evidence="2">CGMCC 1.7086</strain>
    </source>
</reference>
<reference evidence="2" key="1">
    <citation type="journal article" date="2014" name="Int. J. Syst. Evol. Microbiol.">
        <title>Complete genome sequence of Corynebacterium casei LMG S-19264T (=DSM 44701T), isolated from a smear-ripened cheese.</title>
        <authorList>
            <consortium name="US DOE Joint Genome Institute (JGI-PGF)"/>
            <person name="Walter F."/>
            <person name="Albersmeier A."/>
            <person name="Kalinowski J."/>
            <person name="Ruckert C."/>
        </authorList>
    </citation>
    <scope>NUCLEOTIDE SEQUENCE</scope>
    <source>
        <strain evidence="2">CGMCC 1.7086</strain>
    </source>
</reference>
<dbReference type="EMBL" id="BMLS01000003">
    <property type="protein sequence ID" value="GGO69688.1"/>
    <property type="molecule type" value="Genomic_DNA"/>
</dbReference>
<feature type="transmembrane region" description="Helical" evidence="1">
    <location>
        <begin position="41"/>
        <end position="63"/>
    </location>
</feature>
<dbReference type="RefSeq" id="WP_188694550.1">
    <property type="nucleotide sequence ID" value="NZ_BMLS01000003.1"/>
</dbReference>
<feature type="transmembrane region" description="Helical" evidence="1">
    <location>
        <begin position="83"/>
        <end position="105"/>
    </location>
</feature>
<dbReference type="AlphaFoldDB" id="A0A918DJ28"/>
<keyword evidence="1" id="KW-1133">Transmembrane helix</keyword>
<gene>
    <name evidence="2" type="ORF">GCM10010982_21440</name>
</gene>
<name>A0A918DJ28_9ALTE</name>
<dbReference type="PANTHER" id="PTHR40076:SF1">
    <property type="entry name" value="MEMBRANE PROTEIN"/>
    <property type="match status" value="1"/>
</dbReference>
<proteinExistence type="predicted"/>
<feature type="transmembrane region" description="Helical" evidence="1">
    <location>
        <begin position="186"/>
        <end position="210"/>
    </location>
</feature>
<dbReference type="PANTHER" id="PTHR40076">
    <property type="entry name" value="MEMBRANE PROTEIN-RELATED"/>
    <property type="match status" value="1"/>
</dbReference>
<dbReference type="Proteomes" id="UP000606935">
    <property type="component" value="Unassembled WGS sequence"/>
</dbReference>
<organism evidence="2 3">
    <name type="scientific">Bowmanella pacifica</name>
    <dbReference type="NCBI Taxonomy" id="502051"/>
    <lineage>
        <taxon>Bacteria</taxon>
        <taxon>Pseudomonadati</taxon>
        <taxon>Pseudomonadota</taxon>
        <taxon>Gammaproteobacteria</taxon>
        <taxon>Alteromonadales</taxon>
        <taxon>Alteromonadaceae</taxon>
        <taxon>Bowmanella</taxon>
    </lineage>
</organism>
<evidence type="ECO:0000313" key="3">
    <source>
        <dbReference type="Proteomes" id="UP000606935"/>
    </source>
</evidence>
<comment type="caution">
    <text evidence="2">The sequence shown here is derived from an EMBL/GenBank/DDBJ whole genome shotgun (WGS) entry which is preliminary data.</text>
</comment>
<sequence>MEENKTLILGGSLEKALSGDYSLDLKALVNEAWDLTQKTKWVMVQAMLLVFSLALLAVLILANLAQFKGLDLMAPNVQLMTEILLTLLTAPLITGLMMMGVNHAVGGQSRPTHLFHFLPKALILSLSALLVSLLVELGLLLFIVPGLFLMIACSFTLPLVVEKGMTPLRAIFVSIRVVCFKWQQFVLLYLLFALLFVLVIATFGIAFIWVGPFYYNMKGVLYRDIFGVAVRLTGQNGVSQGGESIFHA</sequence>
<keyword evidence="3" id="KW-1185">Reference proteome</keyword>
<protein>
    <submittedName>
        <fullName evidence="2">Uncharacterized protein</fullName>
    </submittedName>
</protein>